<dbReference type="EMBL" id="JADPVI010000003">
    <property type="protein sequence ID" value="MBF8457722.1"/>
    <property type="molecule type" value="Genomic_DNA"/>
</dbReference>
<dbReference type="InterPro" id="IPR001173">
    <property type="entry name" value="Glyco_trans_2-like"/>
</dbReference>
<evidence type="ECO:0000313" key="5">
    <source>
        <dbReference type="Proteomes" id="UP000660070"/>
    </source>
</evidence>
<dbReference type="Gene3D" id="3.90.550.10">
    <property type="entry name" value="Spore Coat Polysaccharide Biosynthesis Protein SpsA, Chain A"/>
    <property type="match status" value="1"/>
</dbReference>
<evidence type="ECO:0000313" key="4">
    <source>
        <dbReference type="EMBL" id="MBF8457722.1"/>
    </source>
</evidence>
<dbReference type="SUPFAM" id="SSF53448">
    <property type="entry name" value="Nucleotide-diphospho-sugar transferases"/>
    <property type="match status" value="1"/>
</dbReference>
<keyword evidence="5" id="KW-1185">Reference proteome</keyword>
<evidence type="ECO:0000259" key="3">
    <source>
        <dbReference type="Pfam" id="PF00535"/>
    </source>
</evidence>
<keyword evidence="2" id="KW-0808">Transferase</keyword>
<dbReference type="PANTHER" id="PTHR22916:SF51">
    <property type="entry name" value="GLYCOSYLTRANSFERASE EPSH-RELATED"/>
    <property type="match status" value="1"/>
</dbReference>
<feature type="domain" description="Glycosyltransferase 2-like" evidence="3">
    <location>
        <begin position="6"/>
        <end position="135"/>
    </location>
</feature>
<evidence type="ECO:0000256" key="1">
    <source>
        <dbReference type="ARBA" id="ARBA00022676"/>
    </source>
</evidence>
<keyword evidence="1" id="KW-0328">Glycosyltransferase</keyword>
<gene>
    <name evidence="4" type="ORF">IV494_11085</name>
</gene>
<accession>A0ABS0FDC4</accession>
<sequence length="334" mass="38779">MTPIISIIIPCYNQQEFIDRCVASVIEQTFTTWECILINDGSTDRTSEIGQKWTEKDSRIKLFHKPNGGLSSARNAGMEKATGTHILFLDSDDRLADKNSLEYLAKVLRPETEVVAGNIYNEFADGSLKKSTLNKVNPEVTIFRKEEVLTAYLEDKISPVAWNKIYKTSFIKNHSLKFEEGLLHEDELWSLQVYLNAENVVVIPEFTYKYYKDNSSSITANKNEKNYNSHLFIMKKITEYAADHPKLKKTPEKLVIRLFEKQYYFLKSDAVIKNKKLWIKNYGKIRLIYRNSILNSYQKRFLYPAFIAYYALKINNSETALPILKKLSQKAITY</sequence>
<name>A0ABS0FDC4_9FLAO</name>
<evidence type="ECO:0000256" key="2">
    <source>
        <dbReference type="ARBA" id="ARBA00022679"/>
    </source>
</evidence>
<comment type="caution">
    <text evidence="4">The sequence shown here is derived from an EMBL/GenBank/DDBJ whole genome shotgun (WGS) entry which is preliminary data.</text>
</comment>
<dbReference type="Pfam" id="PF00535">
    <property type="entry name" value="Glycos_transf_2"/>
    <property type="match status" value="1"/>
</dbReference>
<dbReference type="InterPro" id="IPR029044">
    <property type="entry name" value="Nucleotide-diphossugar_trans"/>
</dbReference>
<dbReference type="RefSeq" id="WP_196080209.1">
    <property type="nucleotide sequence ID" value="NZ_JADPVI010000003.1"/>
</dbReference>
<dbReference type="CDD" id="cd00761">
    <property type="entry name" value="Glyco_tranf_GTA_type"/>
    <property type="match status" value="1"/>
</dbReference>
<proteinExistence type="predicted"/>
<dbReference type="Proteomes" id="UP000660070">
    <property type="component" value="Unassembled WGS sequence"/>
</dbReference>
<reference evidence="4 5" key="1">
    <citation type="submission" date="2020-11" db="EMBL/GenBank/DDBJ databases">
        <title>Kaistella gelatinilytica sp. nov., a flavobacterium isolated from Antarctic Soil.</title>
        <authorList>
            <person name="Li J."/>
        </authorList>
    </citation>
    <scope>NUCLEOTIDE SEQUENCE [LARGE SCALE GENOMIC DNA]</scope>
    <source>
        <strain evidence="4 5">G5-32</strain>
    </source>
</reference>
<organism evidence="4 5">
    <name type="scientific">Kaistella gelatinilytica</name>
    <dbReference type="NCBI Taxonomy" id="2787636"/>
    <lineage>
        <taxon>Bacteria</taxon>
        <taxon>Pseudomonadati</taxon>
        <taxon>Bacteroidota</taxon>
        <taxon>Flavobacteriia</taxon>
        <taxon>Flavobacteriales</taxon>
        <taxon>Weeksellaceae</taxon>
        <taxon>Chryseobacterium group</taxon>
        <taxon>Kaistella</taxon>
    </lineage>
</organism>
<protein>
    <submittedName>
        <fullName evidence="4">Glycosyltransferase</fullName>
    </submittedName>
</protein>
<dbReference type="PANTHER" id="PTHR22916">
    <property type="entry name" value="GLYCOSYLTRANSFERASE"/>
    <property type="match status" value="1"/>
</dbReference>